<name>A0ABP8RU48_9PSEU</name>
<dbReference type="InterPro" id="IPR014044">
    <property type="entry name" value="CAP_dom"/>
</dbReference>
<accession>A0ABP8RU48</accession>
<dbReference type="SUPFAM" id="SSF55797">
    <property type="entry name" value="PR-1-like"/>
    <property type="match status" value="1"/>
</dbReference>
<dbReference type="Proteomes" id="UP001501598">
    <property type="component" value="Unassembled WGS sequence"/>
</dbReference>
<evidence type="ECO:0000259" key="2">
    <source>
        <dbReference type="Pfam" id="PF00188"/>
    </source>
</evidence>
<dbReference type="PANTHER" id="PTHR31157:SF1">
    <property type="entry name" value="SCP DOMAIN-CONTAINING PROTEIN"/>
    <property type="match status" value="1"/>
</dbReference>
<evidence type="ECO:0000256" key="1">
    <source>
        <dbReference type="SAM" id="SignalP"/>
    </source>
</evidence>
<feature type="signal peptide" evidence="1">
    <location>
        <begin position="1"/>
        <end position="31"/>
    </location>
</feature>
<gene>
    <name evidence="3" type="ORF">GCM10023175_32410</name>
</gene>
<dbReference type="Gene3D" id="3.40.33.10">
    <property type="entry name" value="CAP"/>
    <property type="match status" value="1"/>
</dbReference>
<reference evidence="4" key="1">
    <citation type="journal article" date="2019" name="Int. J. Syst. Evol. Microbiol.">
        <title>The Global Catalogue of Microorganisms (GCM) 10K type strain sequencing project: providing services to taxonomists for standard genome sequencing and annotation.</title>
        <authorList>
            <consortium name="The Broad Institute Genomics Platform"/>
            <consortium name="The Broad Institute Genome Sequencing Center for Infectious Disease"/>
            <person name="Wu L."/>
            <person name="Ma J."/>
        </authorList>
    </citation>
    <scope>NUCLEOTIDE SEQUENCE [LARGE SCALE GENOMIC DNA]</scope>
    <source>
        <strain evidence="4">JCM 17906</strain>
    </source>
</reference>
<feature type="domain" description="SCP" evidence="2">
    <location>
        <begin position="66"/>
        <end position="181"/>
    </location>
</feature>
<feature type="chain" id="PRO_5047124609" description="SCP domain-containing protein" evidence="1">
    <location>
        <begin position="32"/>
        <end position="199"/>
    </location>
</feature>
<dbReference type="CDD" id="cd05379">
    <property type="entry name" value="CAP_bacterial"/>
    <property type="match status" value="1"/>
</dbReference>
<dbReference type="PANTHER" id="PTHR31157">
    <property type="entry name" value="SCP DOMAIN-CONTAINING PROTEIN"/>
    <property type="match status" value="1"/>
</dbReference>
<dbReference type="EMBL" id="BAABGT010000038">
    <property type="protein sequence ID" value="GAA4547680.1"/>
    <property type="molecule type" value="Genomic_DNA"/>
</dbReference>
<keyword evidence="1" id="KW-0732">Signal</keyword>
<evidence type="ECO:0000313" key="3">
    <source>
        <dbReference type="EMBL" id="GAA4547680.1"/>
    </source>
</evidence>
<comment type="caution">
    <text evidence="3">The sequence shown here is derived from an EMBL/GenBank/DDBJ whole genome shotgun (WGS) entry which is preliminary data.</text>
</comment>
<dbReference type="RefSeq" id="WP_345418454.1">
    <property type="nucleotide sequence ID" value="NZ_BAABGT010000038.1"/>
</dbReference>
<protein>
    <recommendedName>
        <fullName evidence="2">SCP domain-containing protein</fullName>
    </recommendedName>
</protein>
<organism evidence="3 4">
    <name type="scientific">Pseudonocardia xishanensis</name>
    <dbReference type="NCBI Taxonomy" id="630995"/>
    <lineage>
        <taxon>Bacteria</taxon>
        <taxon>Bacillati</taxon>
        <taxon>Actinomycetota</taxon>
        <taxon>Actinomycetes</taxon>
        <taxon>Pseudonocardiales</taxon>
        <taxon>Pseudonocardiaceae</taxon>
        <taxon>Pseudonocardia</taxon>
    </lineage>
</organism>
<keyword evidence="4" id="KW-1185">Reference proteome</keyword>
<dbReference type="InterPro" id="IPR035940">
    <property type="entry name" value="CAP_sf"/>
</dbReference>
<evidence type="ECO:0000313" key="4">
    <source>
        <dbReference type="Proteomes" id="UP001501598"/>
    </source>
</evidence>
<dbReference type="Pfam" id="PF00188">
    <property type="entry name" value="CAP"/>
    <property type="match status" value="1"/>
</dbReference>
<proteinExistence type="predicted"/>
<sequence length="199" mass="21569">MNTIARKVTARIVVCAAAVGVIVGLAPAASAATPAAPTSTTCYTVWQKQQWLSSIRLDADEQATMKLINDFRVRHGVPALRADSKLAMAAGWMSNDNALRGVSPADHIDSLGRTVVPRIENCGYRGFTWASEINYFKPGGTPQDAFTWWTEISKKGHREAILDPRVTAFGISVASKDGVNHYTITMGSTVTPLRLRAPR</sequence>